<protein>
    <submittedName>
        <fullName evidence="2">Protein-tyrosine-phosphatase</fullName>
    </submittedName>
</protein>
<name>A0AC34RFQ3_9BILA</name>
<reference evidence="2" key="1">
    <citation type="submission" date="2022-11" db="UniProtKB">
        <authorList>
            <consortium name="WormBaseParasite"/>
        </authorList>
    </citation>
    <scope>IDENTIFICATION</scope>
</reference>
<evidence type="ECO:0000313" key="2">
    <source>
        <dbReference type="WBParaSite" id="JU765_v2.g6309.t1"/>
    </source>
</evidence>
<dbReference type="Proteomes" id="UP000887576">
    <property type="component" value="Unplaced"/>
</dbReference>
<dbReference type="WBParaSite" id="JU765_v2.g6309.t1">
    <property type="protein sequence ID" value="JU765_v2.g6309.t1"/>
    <property type="gene ID" value="JU765_v2.g6309"/>
</dbReference>
<proteinExistence type="predicted"/>
<accession>A0AC34RFQ3</accession>
<organism evidence="1 2">
    <name type="scientific">Panagrolaimus sp. JU765</name>
    <dbReference type="NCBI Taxonomy" id="591449"/>
    <lineage>
        <taxon>Eukaryota</taxon>
        <taxon>Metazoa</taxon>
        <taxon>Ecdysozoa</taxon>
        <taxon>Nematoda</taxon>
        <taxon>Chromadorea</taxon>
        <taxon>Rhabditida</taxon>
        <taxon>Tylenchina</taxon>
        <taxon>Panagrolaimomorpha</taxon>
        <taxon>Panagrolaimoidea</taxon>
        <taxon>Panagrolaimidae</taxon>
        <taxon>Panagrolaimus</taxon>
    </lineage>
</organism>
<sequence>MKLAAFTKFKARFPFRSVCHQMTLISNLKGPFHGQPIVLIPNKLYFASYENQHLPNNDEHSVYIPINEYVHYDAFYDDFGPYNLAVLYRFVKALDVLLKSKEKRKVVCCSSSDERDRVNGAYLMAGFMILIAGYPADKAMNLVVGAQPPPFIAFRDASLGPPMYHLNLHDCVKSIEKAIKFKWFDFQSFDADEYEHYERVENGDFNWIIPNKILSFCGPHNQSYIEDEYPYHSPETYFEYFKKHNVTTIVRLNKKLYNSSRFTNAGFEHFDLFFIDGSTPSDEIVDKFIDIVDKAKGGVAIHCKAGLGRTGTLIACWMMKEYKVSAAICMAWLRICRPGSVIGPQQLFLIEKQPYCWNWKTKTRSLSPKNKSPKTRIVDQSPKLTNPIIPRPLVENTPMMTRRSLKTKGFDETATNERGQTQGDRLLTQKVRHQHQATPNPTIVIPQLGSAKTTPKYSSATTPIKQLRVSAKRMPPILNKTSASRALQPPSSPNNNFVSPPTTTNYFPSRKPGNIPISRVTVSSTTTTSPRPSAKTPTVNKKYSPTRTHPYPPSTNSLSNNLSKINLISKYELRPRRTLHSPQRFEPGKSLSPPSASILARLSVSPKSKQTIYK</sequence>
<evidence type="ECO:0000313" key="1">
    <source>
        <dbReference type="Proteomes" id="UP000887576"/>
    </source>
</evidence>